<protein>
    <submittedName>
        <fullName evidence="6">Vitamin B12 import ATP-binding protein BtuD</fullName>
    </submittedName>
</protein>
<dbReference type="PANTHER" id="PTHR42711:SF5">
    <property type="entry name" value="ABC TRANSPORTER ATP-BINDING PROTEIN NATA"/>
    <property type="match status" value="1"/>
</dbReference>
<dbReference type="SMART" id="SM00382">
    <property type="entry name" value="AAA"/>
    <property type="match status" value="1"/>
</dbReference>
<evidence type="ECO:0000313" key="7">
    <source>
        <dbReference type="Proteomes" id="UP001208689"/>
    </source>
</evidence>
<dbReference type="Proteomes" id="UP001208689">
    <property type="component" value="Chromosome"/>
</dbReference>
<dbReference type="InterPro" id="IPR017871">
    <property type="entry name" value="ABC_transporter-like_CS"/>
</dbReference>
<name>A0ABY6HTX8_9ARCH</name>
<dbReference type="GO" id="GO:0005524">
    <property type="term" value="F:ATP binding"/>
    <property type="evidence" value="ECO:0007669"/>
    <property type="project" value="UniProtKB-KW"/>
</dbReference>
<reference evidence="6" key="1">
    <citation type="submission" date="2022-09" db="EMBL/GenBank/DDBJ databases">
        <title>Actin cytoskeleton and complex cell architecture in an #Asgard archaeon.</title>
        <authorList>
            <person name="Ponce Toledo R.I."/>
            <person name="Schleper C."/>
            <person name="Rodrigues Oliveira T."/>
            <person name="Wollweber F."/>
            <person name="Xu J."/>
            <person name="Rittmann S."/>
            <person name="Klingl A."/>
            <person name="Pilhofer M."/>
        </authorList>
    </citation>
    <scope>NUCLEOTIDE SEQUENCE</scope>
    <source>
        <strain evidence="6">B-35</strain>
    </source>
</reference>
<dbReference type="InterPro" id="IPR050763">
    <property type="entry name" value="ABC_transporter_ATP-binding"/>
</dbReference>
<keyword evidence="4 6" id="KW-0067">ATP-binding</keyword>
<proteinExistence type="inferred from homology"/>
<dbReference type="PANTHER" id="PTHR42711">
    <property type="entry name" value="ABC TRANSPORTER ATP-BINDING PROTEIN"/>
    <property type="match status" value="1"/>
</dbReference>
<evidence type="ECO:0000256" key="3">
    <source>
        <dbReference type="ARBA" id="ARBA00022741"/>
    </source>
</evidence>
<keyword evidence="7" id="KW-1185">Reference proteome</keyword>
<keyword evidence="2" id="KW-0813">Transport</keyword>
<dbReference type="InterPro" id="IPR003593">
    <property type="entry name" value="AAA+_ATPase"/>
</dbReference>
<evidence type="ECO:0000256" key="2">
    <source>
        <dbReference type="ARBA" id="ARBA00022448"/>
    </source>
</evidence>
<feature type="domain" description="ABC transporter" evidence="5">
    <location>
        <begin position="5"/>
        <end position="240"/>
    </location>
</feature>
<accession>A0ABY6HTX8</accession>
<dbReference type="PROSITE" id="PS00211">
    <property type="entry name" value="ABC_TRANSPORTER_1"/>
    <property type="match status" value="1"/>
</dbReference>
<evidence type="ECO:0000313" key="6">
    <source>
        <dbReference type="EMBL" id="UYP46980.1"/>
    </source>
</evidence>
<dbReference type="InterPro" id="IPR027417">
    <property type="entry name" value="P-loop_NTPase"/>
</dbReference>
<sequence length="326" mass="36944">MSAVITIKNLKKYYTKKFPKRVEIKAVDDISFKVNEGEIFGFLGPNGAGKTTTIRAILGMLRGVEGEITILGEKIDPNHQTTYRSKIGYIPGELGLEGDLTGLQMCEYLSKLYGNAFHLDEIQKIATRLNLDINRPTQELSKGNKQKVGILAALMSDFEILILDEPTSGLDPLIQAEFFKILKEKQRKTNCTVFLCSHILSEVEDNCQRVAIIREGKLVEISDITDLKEKGLKSFHLEFVTNASLKDFISYLQNEIPEASIKSQSTTTIEFLISPEKKRQLLHEVSGQEWAGEFVKDFNINSASLEEIFMKYYKTNDKENSEEMKR</sequence>
<dbReference type="Pfam" id="PF00005">
    <property type="entry name" value="ABC_tran"/>
    <property type="match status" value="1"/>
</dbReference>
<evidence type="ECO:0000256" key="4">
    <source>
        <dbReference type="ARBA" id="ARBA00022840"/>
    </source>
</evidence>
<dbReference type="EMBL" id="CP104013">
    <property type="protein sequence ID" value="UYP46980.1"/>
    <property type="molecule type" value="Genomic_DNA"/>
</dbReference>
<comment type="similarity">
    <text evidence="1">Belongs to the ABC transporter superfamily.</text>
</comment>
<organism evidence="6 7">
    <name type="scientific">Candidatus Lokiarchaeum ossiferum</name>
    <dbReference type="NCBI Taxonomy" id="2951803"/>
    <lineage>
        <taxon>Archaea</taxon>
        <taxon>Promethearchaeati</taxon>
        <taxon>Promethearchaeota</taxon>
        <taxon>Promethearchaeia</taxon>
        <taxon>Promethearchaeales</taxon>
        <taxon>Promethearchaeaceae</taxon>
        <taxon>Candidatus Lokiarchaeum</taxon>
    </lineage>
</organism>
<dbReference type="InterPro" id="IPR003439">
    <property type="entry name" value="ABC_transporter-like_ATP-bd"/>
</dbReference>
<evidence type="ECO:0000259" key="5">
    <source>
        <dbReference type="PROSITE" id="PS50893"/>
    </source>
</evidence>
<dbReference type="Gene3D" id="3.40.50.300">
    <property type="entry name" value="P-loop containing nucleotide triphosphate hydrolases"/>
    <property type="match status" value="1"/>
</dbReference>
<gene>
    <name evidence="6" type="ORF">NEF87_003265</name>
</gene>
<evidence type="ECO:0000256" key="1">
    <source>
        <dbReference type="ARBA" id="ARBA00005417"/>
    </source>
</evidence>
<dbReference type="SUPFAM" id="SSF52540">
    <property type="entry name" value="P-loop containing nucleoside triphosphate hydrolases"/>
    <property type="match status" value="1"/>
</dbReference>
<dbReference type="CDD" id="cd03230">
    <property type="entry name" value="ABC_DR_subfamily_A"/>
    <property type="match status" value="1"/>
</dbReference>
<dbReference type="PROSITE" id="PS50893">
    <property type="entry name" value="ABC_TRANSPORTER_2"/>
    <property type="match status" value="1"/>
</dbReference>
<keyword evidence="3" id="KW-0547">Nucleotide-binding</keyword>